<name>A0A1W1BH94_9ZZZZ</name>
<gene>
    <name evidence="2" type="ORF">MNB_SV-6-1436</name>
</gene>
<evidence type="ECO:0000256" key="1">
    <source>
        <dbReference type="SAM" id="Phobius"/>
    </source>
</evidence>
<dbReference type="EMBL" id="FPHC01000027">
    <property type="protein sequence ID" value="SFV52851.1"/>
    <property type="molecule type" value="Genomic_DNA"/>
</dbReference>
<sequence>MRKIAIGISSITILFLVYYFAIGRQQAIDELKAVVDRELQTLQKNGFTIEDRNISRDSEHFTIHYTDSKKIAEYLNSKNVEMTLDDSQEFEGMKIATDIHYLDGLYSAISVDLYPISLSDKFVQNLSMADKKTVEKIIREKIVLLHVDINKLFNSFRGNLKDIETTIESDDENFTISSKGIEFGGDFDKNSLISSYQKIDRVEIDSKFLKLLIEKSSGSYERGDSIYEYSSSYEIESLAGSLGRDIKLSIDGVDIKSESKVDNKMASASYSMNISKVDLIHPDGSYTLNKIENLITIENFSTEAIEKLTKVDRGDREATIKALEHLLTKDLTLKVERLSVDKIKEPTHDKPIDGFQINASANIVKPILFRDVEQNPLSIVDHISTKMHIELSDKLYLVLQKRPELMILSMILKPIIQKDKMVFDLNYSSNGLIINGKPLL</sequence>
<keyword evidence="1" id="KW-0472">Membrane</keyword>
<accession>A0A1W1BH94</accession>
<keyword evidence="1" id="KW-0812">Transmembrane</keyword>
<evidence type="ECO:0000313" key="2">
    <source>
        <dbReference type="EMBL" id="SFV52851.1"/>
    </source>
</evidence>
<reference evidence="2" key="1">
    <citation type="submission" date="2016-10" db="EMBL/GenBank/DDBJ databases">
        <authorList>
            <person name="de Groot N.N."/>
        </authorList>
    </citation>
    <scope>NUCLEOTIDE SEQUENCE</scope>
</reference>
<organism evidence="2">
    <name type="scientific">hydrothermal vent metagenome</name>
    <dbReference type="NCBI Taxonomy" id="652676"/>
    <lineage>
        <taxon>unclassified sequences</taxon>
        <taxon>metagenomes</taxon>
        <taxon>ecological metagenomes</taxon>
    </lineage>
</organism>
<proteinExistence type="predicted"/>
<dbReference type="AlphaFoldDB" id="A0A1W1BH94"/>
<keyword evidence="1" id="KW-1133">Transmembrane helix</keyword>
<feature type="transmembrane region" description="Helical" evidence="1">
    <location>
        <begin position="5"/>
        <end position="22"/>
    </location>
</feature>
<protein>
    <submittedName>
        <fullName evidence="2">Uncharacterized protein</fullName>
    </submittedName>
</protein>